<reference evidence="8 9" key="1">
    <citation type="journal article" date="2015" name="Nature">
        <title>rRNA introns, odd ribosomes, and small enigmatic genomes across a large radiation of phyla.</title>
        <authorList>
            <person name="Brown C.T."/>
            <person name="Hug L.A."/>
            <person name="Thomas B.C."/>
            <person name="Sharon I."/>
            <person name="Castelle C.J."/>
            <person name="Singh A."/>
            <person name="Wilkins M.J."/>
            <person name="Williams K.H."/>
            <person name="Banfield J.F."/>
        </authorList>
    </citation>
    <scope>NUCLEOTIDE SEQUENCE [LARGE SCALE GENOMIC DNA]</scope>
</reference>
<keyword evidence="2 4" id="KW-0689">Ribosomal protein</keyword>
<dbReference type="InterPro" id="IPR002358">
    <property type="entry name" value="Ribosomal_uL6_CS"/>
</dbReference>
<evidence type="ECO:0000256" key="1">
    <source>
        <dbReference type="ARBA" id="ARBA00009356"/>
    </source>
</evidence>
<name>A0A0G1P407_9BACT</name>
<proteinExistence type="inferred from homology"/>
<evidence type="ECO:0000313" key="8">
    <source>
        <dbReference type="EMBL" id="KKU27342.1"/>
    </source>
</evidence>
<dbReference type="PATRIC" id="fig|1619042.3.peg.71"/>
<comment type="function">
    <text evidence="4 6">This protein binds to the 23S rRNA, and is important in its secondary structure. It is located near the subunit interface in the base of the L7/L12 stalk, and near the tRNA binding site of the peptidyltransferase center.</text>
</comment>
<dbReference type="Gene3D" id="3.90.930.12">
    <property type="entry name" value="Ribosomal protein L6, alpha-beta domain"/>
    <property type="match status" value="2"/>
</dbReference>
<keyword evidence="4 6" id="KW-0699">rRNA-binding</keyword>
<evidence type="ECO:0000256" key="3">
    <source>
        <dbReference type="ARBA" id="ARBA00023274"/>
    </source>
</evidence>
<dbReference type="InterPro" id="IPR020040">
    <property type="entry name" value="Ribosomal_uL6_a/b-dom"/>
</dbReference>
<feature type="domain" description="Large ribosomal subunit protein uL6 alpha-beta" evidence="7">
    <location>
        <begin position="11"/>
        <end position="83"/>
    </location>
</feature>
<dbReference type="PROSITE" id="PS00525">
    <property type="entry name" value="RIBOSOMAL_L6_1"/>
    <property type="match status" value="1"/>
</dbReference>
<evidence type="ECO:0000256" key="2">
    <source>
        <dbReference type="ARBA" id="ARBA00022980"/>
    </source>
</evidence>
<evidence type="ECO:0000313" key="9">
    <source>
        <dbReference type="Proteomes" id="UP000034175"/>
    </source>
</evidence>
<accession>A0A0G1P407</accession>
<evidence type="ECO:0000256" key="4">
    <source>
        <dbReference type="HAMAP-Rule" id="MF_01365"/>
    </source>
</evidence>
<dbReference type="Pfam" id="PF00347">
    <property type="entry name" value="Ribosomal_L6"/>
    <property type="match status" value="2"/>
</dbReference>
<evidence type="ECO:0000256" key="5">
    <source>
        <dbReference type="RuleBase" id="RU003869"/>
    </source>
</evidence>
<dbReference type="GO" id="GO:0003735">
    <property type="term" value="F:structural constituent of ribosome"/>
    <property type="evidence" value="ECO:0007669"/>
    <property type="project" value="UniProtKB-UniRule"/>
</dbReference>
<gene>
    <name evidence="4" type="primary">rplF</name>
    <name evidence="8" type="ORF">UX39_C0001G0062</name>
</gene>
<dbReference type="InterPro" id="IPR036789">
    <property type="entry name" value="Ribosomal_uL6-like_a/b-dom_sf"/>
</dbReference>
<feature type="domain" description="Large ribosomal subunit protein uL6 alpha-beta" evidence="7">
    <location>
        <begin position="92"/>
        <end position="164"/>
    </location>
</feature>
<keyword evidence="3 4" id="KW-0687">Ribonucleoprotein</keyword>
<dbReference type="NCBIfam" id="TIGR03654">
    <property type="entry name" value="L6_bact"/>
    <property type="match status" value="1"/>
</dbReference>
<keyword evidence="4 6" id="KW-0694">RNA-binding</keyword>
<dbReference type="PIRSF" id="PIRSF002162">
    <property type="entry name" value="Ribosomal_L6"/>
    <property type="match status" value="1"/>
</dbReference>
<dbReference type="SUPFAM" id="SSF56053">
    <property type="entry name" value="Ribosomal protein L6"/>
    <property type="match status" value="2"/>
</dbReference>
<dbReference type="GO" id="GO:0022625">
    <property type="term" value="C:cytosolic large ribosomal subunit"/>
    <property type="evidence" value="ECO:0007669"/>
    <property type="project" value="UniProtKB-UniRule"/>
</dbReference>
<dbReference type="FunFam" id="3.90.930.12:FF:000001">
    <property type="entry name" value="50S ribosomal protein L6"/>
    <property type="match status" value="1"/>
</dbReference>
<dbReference type="PANTHER" id="PTHR11655">
    <property type="entry name" value="60S/50S RIBOSOMAL PROTEIN L6/L9"/>
    <property type="match status" value="1"/>
</dbReference>
<comment type="similarity">
    <text evidence="1 4 5">Belongs to the universal ribosomal protein uL6 family.</text>
</comment>
<dbReference type="Proteomes" id="UP000034175">
    <property type="component" value="Unassembled WGS sequence"/>
</dbReference>
<dbReference type="GO" id="GO:0019843">
    <property type="term" value="F:rRNA binding"/>
    <property type="evidence" value="ECO:0007669"/>
    <property type="project" value="UniProtKB-UniRule"/>
</dbReference>
<evidence type="ECO:0000256" key="6">
    <source>
        <dbReference type="RuleBase" id="RU003870"/>
    </source>
</evidence>
<sequence>MSRIGKKKRVIPDGVAVTLQGSRLLVKGPKGELGLTLHPRVTVAVQEGHVEVKVANEASKQDRALWGTFSSIINNMLKGVTEGFKKQLEINGVGFKAQMKGPKLVLDVGFSHPVEVVPPAGITLSTEKNIISVEGADKHVVGETAAHIRDIKKPEPYKGKGIKYVDEIIRRKAGKTAAKSAA</sequence>
<dbReference type="PRINTS" id="PR00059">
    <property type="entry name" value="RIBOSOMALL6"/>
</dbReference>
<dbReference type="EMBL" id="LCMA01000001">
    <property type="protein sequence ID" value="KKU27342.1"/>
    <property type="molecule type" value="Genomic_DNA"/>
</dbReference>
<protein>
    <recommendedName>
        <fullName evidence="4">Large ribosomal subunit protein uL6</fullName>
    </recommendedName>
</protein>
<dbReference type="HAMAP" id="MF_01365_B">
    <property type="entry name" value="Ribosomal_uL6_B"/>
    <property type="match status" value="1"/>
</dbReference>
<evidence type="ECO:0000259" key="7">
    <source>
        <dbReference type="Pfam" id="PF00347"/>
    </source>
</evidence>
<dbReference type="PANTHER" id="PTHR11655:SF14">
    <property type="entry name" value="LARGE RIBOSOMAL SUBUNIT PROTEIN UL6M"/>
    <property type="match status" value="1"/>
</dbReference>
<dbReference type="AlphaFoldDB" id="A0A0G1P407"/>
<dbReference type="InterPro" id="IPR000702">
    <property type="entry name" value="Ribosomal_uL6-like"/>
</dbReference>
<comment type="caution">
    <text evidence="8">The sequence shown here is derived from an EMBL/GenBank/DDBJ whole genome shotgun (WGS) entry which is preliminary data.</text>
</comment>
<dbReference type="InterPro" id="IPR019906">
    <property type="entry name" value="Ribosomal_uL6_bac-type"/>
</dbReference>
<organism evidence="8 9">
    <name type="scientific">Candidatus Magasanikbacteria bacterium GW2011_GWA2_46_17</name>
    <dbReference type="NCBI Taxonomy" id="1619042"/>
    <lineage>
        <taxon>Bacteria</taxon>
        <taxon>Candidatus Magasanikiibacteriota</taxon>
    </lineage>
</organism>
<comment type="subunit">
    <text evidence="4">Part of the 50S ribosomal subunit.</text>
</comment>
<dbReference type="GO" id="GO:0002181">
    <property type="term" value="P:cytoplasmic translation"/>
    <property type="evidence" value="ECO:0007669"/>
    <property type="project" value="TreeGrafter"/>
</dbReference>